<feature type="chain" id="PRO_5035877131" description="Secreted protein" evidence="1">
    <location>
        <begin position="19"/>
        <end position="94"/>
    </location>
</feature>
<evidence type="ECO:0008006" key="4">
    <source>
        <dbReference type="Google" id="ProtNLM"/>
    </source>
</evidence>
<gene>
    <name evidence="2" type="ORF">KC19_VG065800</name>
</gene>
<comment type="caution">
    <text evidence="2">The sequence shown here is derived from an EMBL/GenBank/DDBJ whole genome shotgun (WGS) entry which is preliminary data.</text>
</comment>
<evidence type="ECO:0000313" key="2">
    <source>
        <dbReference type="EMBL" id="KAG0572074.1"/>
    </source>
</evidence>
<dbReference type="Proteomes" id="UP000822688">
    <property type="component" value="Chromosome V"/>
</dbReference>
<proteinExistence type="predicted"/>
<keyword evidence="1" id="KW-0732">Signal</keyword>
<organism evidence="2 3">
    <name type="scientific">Ceratodon purpureus</name>
    <name type="common">Fire moss</name>
    <name type="synonym">Dicranum purpureum</name>
    <dbReference type="NCBI Taxonomy" id="3225"/>
    <lineage>
        <taxon>Eukaryota</taxon>
        <taxon>Viridiplantae</taxon>
        <taxon>Streptophyta</taxon>
        <taxon>Embryophyta</taxon>
        <taxon>Bryophyta</taxon>
        <taxon>Bryophytina</taxon>
        <taxon>Bryopsida</taxon>
        <taxon>Dicranidae</taxon>
        <taxon>Pseudoditrichales</taxon>
        <taxon>Ditrichaceae</taxon>
        <taxon>Ceratodon</taxon>
    </lineage>
</organism>
<sequence length="94" mass="10654">MIHVLVCLLSEIAFFELGSVFLELEGRIEGLRMVERGAVEAEVRFRFANDVPHDVPHDITDEITDAMTYDMCWFAISLRLHRLSRVGISCCGAL</sequence>
<evidence type="ECO:0000256" key="1">
    <source>
        <dbReference type="SAM" id="SignalP"/>
    </source>
</evidence>
<evidence type="ECO:0000313" key="3">
    <source>
        <dbReference type="Proteomes" id="UP000822688"/>
    </source>
</evidence>
<dbReference type="AlphaFoldDB" id="A0A8T0HMN2"/>
<feature type="signal peptide" evidence="1">
    <location>
        <begin position="1"/>
        <end position="18"/>
    </location>
</feature>
<protein>
    <recommendedName>
        <fullName evidence="4">Secreted protein</fullName>
    </recommendedName>
</protein>
<keyword evidence="3" id="KW-1185">Reference proteome</keyword>
<reference evidence="2" key="1">
    <citation type="submission" date="2020-06" db="EMBL/GenBank/DDBJ databases">
        <title>WGS assembly of Ceratodon purpureus strain R40.</title>
        <authorList>
            <person name="Carey S.B."/>
            <person name="Jenkins J."/>
            <person name="Shu S."/>
            <person name="Lovell J.T."/>
            <person name="Sreedasyam A."/>
            <person name="Maumus F."/>
            <person name="Tiley G.P."/>
            <person name="Fernandez-Pozo N."/>
            <person name="Barry K."/>
            <person name="Chen C."/>
            <person name="Wang M."/>
            <person name="Lipzen A."/>
            <person name="Daum C."/>
            <person name="Saski C.A."/>
            <person name="Payton A.C."/>
            <person name="Mcbreen J.C."/>
            <person name="Conrad R.E."/>
            <person name="Kollar L.M."/>
            <person name="Olsson S."/>
            <person name="Huttunen S."/>
            <person name="Landis J.B."/>
            <person name="Wickett N.J."/>
            <person name="Johnson M.G."/>
            <person name="Rensing S.A."/>
            <person name="Grimwood J."/>
            <person name="Schmutz J."/>
            <person name="Mcdaniel S.F."/>
        </authorList>
    </citation>
    <scope>NUCLEOTIDE SEQUENCE</scope>
    <source>
        <strain evidence="2">R40</strain>
    </source>
</reference>
<accession>A0A8T0HMN2</accession>
<name>A0A8T0HMN2_CERPU</name>
<dbReference type="EMBL" id="CM026426">
    <property type="protein sequence ID" value="KAG0572074.1"/>
    <property type="molecule type" value="Genomic_DNA"/>
</dbReference>